<dbReference type="InterPro" id="IPR007278">
    <property type="entry name" value="DUF397"/>
</dbReference>
<dbReference type="Proteomes" id="UP000317982">
    <property type="component" value="Unassembled WGS sequence"/>
</dbReference>
<proteinExistence type="predicted"/>
<evidence type="ECO:0000313" key="3">
    <source>
        <dbReference type="Proteomes" id="UP000317982"/>
    </source>
</evidence>
<reference evidence="2 3" key="1">
    <citation type="submission" date="2019-07" db="EMBL/GenBank/DDBJ databases">
        <title>Cryptosporangium phraense sp. nov., isolated from plant litter.</title>
        <authorList>
            <person name="Suriyachadkun C."/>
        </authorList>
    </citation>
    <scope>NUCLEOTIDE SEQUENCE [LARGE SCALE GENOMIC DNA]</scope>
    <source>
        <strain evidence="2 3">A-T 5661</strain>
    </source>
</reference>
<accession>A0A545ALW7</accession>
<comment type="caution">
    <text evidence="2">The sequence shown here is derived from an EMBL/GenBank/DDBJ whole genome shotgun (WGS) entry which is preliminary data.</text>
</comment>
<evidence type="ECO:0000259" key="1">
    <source>
        <dbReference type="Pfam" id="PF04149"/>
    </source>
</evidence>
<name>A0A545ALW7_9ACTN</name>
<sequence length="70" mass="7537">MSKSIERAQLIADNSWRKSRQSGYGNCVEVGAGGGWVGIRDTKDRAQTPVIVAAGVWVSFLEGVKRGELS</sequence>
<dbReference type="InParanoid" id="A0A545ALW7"/>
<dbReference type="OrthoDB" id="4570646at2"/>
<keyword evidence="3" id="KW-1185">Reference proteome</keyword>
<evidence type="ECO:0000313" key="2">
    <source>
        <dbReference type="EMBL" id="TQS42281.1"/>
    </source>
</evidence>
<dbReference type="AlphaFoldDB" id="A0A545ALW7"/>
<feature type="domain" description="DUF397" evidence="1">
    <location>
        <begin position="15"/>
        <end position="65"/>
    </location>
</feature>
<organism evidence="2 3">
    <name type="scientific">Cryptosporangium phraense</name>
    <dbReference type="NCBI Taxonomy" id="2593070"/>
    <lineage>
        <taxon>Bacteria</taxon>
        <taxon>Bacillati</taxon>
        <taxon>Actinomycetota</taxon>
        <taxon>Actinomycetes</taxon>
        <taxon>Cryptosporangiales</taxon>
        <taxon>Cryptosporangiaceae</taxon>
        <taxon>Cryptosporangium</taxon>
    </lineage>
</organism>
<gene>
    <name evidence="2" type="ORF">FL583_25455</name>
</gene>
<dbReference type="EMBL" id="VIRS01000019">
    <property type="protein sequence ID" value="TQS42281.1"/>
    <property type="molecule type" value="Genomic_DNA"/>
</dbReference>
<dbReference type="Pfam" id="PF04149">
    <property type="entry name" value="DUF397"/>
    <property type="match status" value="1"/>
</dbReference>
<protein>
    <submittedName>
        <fullName evidence="2">DUF397 domain-containing protein</fullName>
    </submittedName>
</protein>
<dbReference type="RefSeq" id="WP_142707338.1">
    <property type="nucleotide sequence ID" value="NZ_VIRS01000019.1"/>
</dbReference>